<dbReference type="EMBL" id="BPLR01007664">
    <property type="protein sequence ID" value="GIY18693.1"/>
    <property type="molecule type" value="Genomic_DNA"/>
</dbReference>
<name>A0AAV4RFA6_CAEEX</name>
<evidence type="ECO:0000313" key="2">
    <source>
        <dbReference type="Proteomes" id="UP001054945"/>
    </source>
</evidence>
<dbReference type="Proteomes" id="UP001054945">
    <property type="component" value="Unassembled WGS sequence"/>
</dbReference>
<protein>
    <submittedName>
        <fullName evidence="1">Uncharacterized protein</fullName>
    </submittedName>
</protein>
<gene>
    <name evidence="1" type="ORF">CEXT_387241</name>
</gene>
<evidence type="ECO:0000313" key="1">
    <source>
        <dbReference type="EMBL" id="GIY18693.1"/>
    </source>
</evidence>
<accession>A0AAV4RFA6</accession>
<reference evidence="1 2" key="1">
    <citation type="submission" date="2021-06" db="EMBL/GenBank/DDBJ databases">
        <title>Caerostris extrusa draft genome.</title>
        <authorList>
            <person name="Kono N."/>
            <person name="Arakawa K."/>
        </authorList>
    </citation>
    <scope>NUCLEOTIDE SEQUENCE [LARGE SCALE GENOMIC DNA]</scope>
</reference>
<keyword evidence="2" id="KW-1185">Reference proteome</keyword>
<dbReference type="AlphaFoldDB" id="A0AAV4RFA6"/>
<proteinExistence type="predicted"/>
<comment type="caution">
    <text evidence="1">The sequence shown here is derived from an EMBL/GenBank/DDBJ whole genome shotgun (WGS) entry which is preliminary data.</text>
</comment>
<organism evidence="1 2">
    <name type="scientific">Caerostris extrusa</name>
    <name type="common">Bark spider</name>
    <name type="synonym">Caerostris bankana</name>
    <dbReference type="NCBI Taxonomy" id="172846"/>
    <lineage>
        <taxon>Eukaryota</taxon>
        <taxon>Metazoa</taxon>
        <taxon>Ecdysozoa</taxon>
        <taxon>Arthropoda</taxon>
        <taxon>Chelicerata</taxon>
        <taxon>Arachnida</taxon>
        <taxon>Araneae</taxon>
        <taxon>Araneomorphae</taxon>
        <taxon>Entelegynae</taxon>
        <taxon>Araneoidea</taxon>
        <taxon>Araneidae</taxon>
        <taxon>Caerostris</taxon>
    </lineage>
</organism>
<sequence>MCFQTSNLVTVLIIRTRRYRYNTSPDKAFSKSMELNILLNRNLHRLSRWQVRSAILNRITHARRERQRCFNTLPRPNPTSERLAYCKRHFQPGKCITVWDYIFALHCIPGFSIRPSNHSATLP</sequence>